<protein>
    <submittedName>
        <fullName evidence="2">Unannotated protein</fullName>
    </submittedName>
</protein>
<organism evidence="2">
    <name type="scientific">freshwater metagenome</name>
    <dbReference type="NCBI Taxonomy" id="449393"/>
    <lineage>
        <taxon>unclassified sequences</taxon>
        <taxon>metagenomes</taxon>
        <taxon>ecological metagenomes</taxon>
    </lineage>
</organism>
<sequence length="110" mass="12500">MAGSTGRNNDIISLRIVTQFPAEAARIFSIIGDGGQWPETLDPRILKRNPNSRVIAALADFSRPEFTIEPNTEGCEVTLLHDLIQNDEDRNEYQKLWSAWFKTINKRVTV</sequence>
<dbReference type="SUPFAM" id="SSF55961">
    <property type="entry name" value="Bet v1-like"/>
    <property type="match status" value="1"/>
</dbReference>
<accession>A0A6J6HXD6</accession>
<evidence type="ECO:0000313" key="1">
    <source>
        <dbReference type="EMBL" id="CAB4540937.1"/>
    </source>
</evidence>
<dbReference type="EMBL" id="CAEZSN010000043">
    <property type="protein sequence ID" value="CAB4540937.1"/>
    <property type="molecule type" value="Genomic_DNA"/>
</dbReference>
<evidence type="ECO:0000313" key="2">
    <source>
        <dbReference type="EMBL" id="CAB4616229.1"/>
    </source>
</evidence>
<reference evidence="2" key="1">
    <citation type="submission" date="2020-05" db="EMBL/GenBank/DDBJ databases">
        <authorList>
            <person name="Chiriac C."/>
            <person name="Salcher M."/>
            <person name="Ghai R."/>
            <person name="Kavagutti S V."/>
        </authorList>
    </citation>
    <scope>NUCLEOTIDE SEQUENCE</scope>
</reference>
<proteinExistence type="predicted"/>
<dbReference type="EMBL" id="CAEZUR010000126">
    <property type="protein sequence ID" value="CAB4616229.1"/>
    <property type="molecule type" value="Genomic_DNA"/>
</dbReference>
<gene>
    <name evidence="1" type="ORF">UFOPK1433_00497</name>
    <name evidence="2" type="ORF">UFOPK1843_01144</name>
</gene>
<dbReference type="AlphaFoldDB" id="A0A6J6HXD6"/>
<name>A0A6J6HXD6_9ZZZZ</name>